<protein>
    <submittedName>
        <fullName evidence="2">Uncharacterized protein</fullName>
    </submittedName>
</protein>
<organism evidence="2 3">
    <name type="scientific">Wickerhamomyces mucosus</name>
    <dbReference type="NCBI Taxonomy" id="1378264"/>
    <lineage>
        <taxon>Eukaryota</taxon>
        <taxon>Fungi</taxon>
        <taxon>Dikarya</taxon>
        <taxon>Ascomycota</taxon>
        <taxon>Saccharomycotina</taxon>
        <taxon>Saccharomycetes</taxon>
        <taxon>Phaffomycetales</taxon>
        <taxon>Wickerhamomycetaceae</taxon>
        <taxon>Wickerhamomyces</taxon>
    </lineage>
</organism>
<evidence type="ECO:0000256" key="1">
    <source>
        <dbReference type="SAM" id="MobiDB-lite"/>
    </source>
</evidence>
<proteinExistence type="predicted"/>
<keyword evidence="3" id="KW-1185">Reference proteome</keyword>
<evidence type="ECO:0000313" key="2">
    <source>
        <dbReference type="EMBL" id="KAH3669523.1"/>
    </source>
</evidence>
<evidence type="ECO:0000313" key="3">
    <source>
        <dbReference type="Proteomes" id="UP000769528"/>
    </source>
</evidence>
<reference evidence="2" key="2">
    <citation type="submission" date="2021-01" db="EMBL/GenBank/DDBJ databases">
        <authorList>
            <person name="Schikora-Tamarit M.A."/>
        </authorList>
    </citation>
    <scope>NUCLEOTIDE SEQUENCE</scope>
    <source>
        <strain evidence="2">CBS6341</strain>
    </source>
</reference>
<dbReference type="OrthoDB" id="3980104at2759"/>
<gene>
    <name evidence="2" type="ORF">WICMUC_004945</name>
</gene>
<dbReference type="EMBL" id="JAEUBF010001330">
    <property type="protein sequence ID" value="KAH3669523.1"/>
    <property type="molecule type" value="Genomic_DNA"/>
</dbReference>
<reference evidence="2" key="1">
    <citation type="journal article" date="2021" name="Open Biol.">
        <title>Shared evolutionary footprints suggest mitochondrial oxidative damage underlies multiple complex I losses in fungi.</title>
        <authorList>
            <person name="Schikora-Tamarit M.A."/>
            <person name="Marcet-Houben M."/>
            <person name="Nosek J."/>
            <person name="Gabaldon T."/>
        </authorList>
    </citation>
    <scope>NUCLEOTIDE SEQUENCE</scope>
    <source>
        <strain evidence="2">CBS6341</strain>
    </source>
</reference>
<dbReference type="AlphaFoldDB" id="A0A9P8PC43"/>
<comment type="caution">
    <text evidence="2">The sequence shown here is derived from an EMBL/GenBank/DDBJ whole genome shotgun (WGS) entry which is preliminary data.</text>
</comment>
<dbReference type="Proteomes" id="UP000769528">
    <property type="component" value="Unassembled WGS sequence"/>
</dbReference>
<name>A0A9P8PC43_9ASCO</name>
<sequence>MTKKNLIAIPLDPDADFLNIRENQDDQDDIFFCTFNSNGQLKKLPKFAKNFSKFNNQQIITNFLNTSLPFITFHDFNPFDLTDDTIEFIDTRFYQITDGLLEREIEIPNDLGFKKQRFSLQSKDDHYYLPGLPPLIYESYPFFQPDLEESYEYNNDEIYIKFVKPFEKLLKEKFFKLNNVKNNEVLDHLRDILQYQSPVNHSNYFSFSIYQFSDVFMNKIFEPISIIYNEIIHTEKSLKQYFPKEDLNDEYKPIINKDSYTSLKPIGSCGESAYAFGIMDSETELLNKLIVHVEMVNLCLGIQEGYELYFNTNKRNFKNDDNKISGSNHTKLDNFIKRFSKCVAICLNSKTNRFIITDYYWTGFFQIENIKDGEIEDAKKFISKVKVNHFGFSNFEFQNNSKLTTRNLIASFFNVNFKDLKIINENFDLINKKVIEDWNSFLNYDQSLIIDGPKRKKLKPSNKLSNFIYRTLDGLSFTKQDVDLEKSLIKFIAIGSEWSCQTILCDISKLFIDKNYIPKNYNLNSLNKFKPVLISIYDEYYQDPSLSMISRHLKNQNLKYGSTQSMDNAEQVFQRWISNVDAYSRLIKLQGDLIAKVLDYGYLEDKPFNDQNGVHFKCDGYYIIYEPISPNDEDLIPLDGQNDLHYELAKSTLQKLHSNGVTFHPTSQLIPEVIKIYNNKAYIINLEETNSLIISNSHIKKDLIALDKIFNKKSDLSYLNIKPINSNPSNSSSNKKNRRKSSSLIDNLNDRIFRYQSTRRRNSNIADGIINIDDFNDIDEDNADYFVLEDDEDEVY</sequence>
<feature type="compositionally biased region" description="Low complexity" evidence="1">
    <location>
        <begin position="723"/>
        <end position="734"/>
    </location>
</feature>
<accession>A0A9P8PC43</accession>
<feature type="region of interest" description="Disordered" evidence="1">
    <location>
        <begin position="723"/>
        <end position="742"/>
    </location>
</feature>